<feature type="compositionally biased region" description="Acidic residues" evidence="4">
    <location>
        <begin position="689"/>
        <end position="708"/>
    </location>
</feature>
<evidence type="ECO:0000256" key="2">
    <source>
        <dbReference type="ARBA" id="ARBA00009265"/>
    </source>
</evidence>
<feature type="region of interest" description="Disordered" evidence="4">
    <location>
        <begin position="312"/>
        <end position="353"/>
    </location>
</feature>
<feature type="compositionally biased region" description="Low complexity" evidence="4">
    <location>
        <begin position="666"/>
        <end position="688"/>
    </location>
</feature>
<evidence type="ECO:0000256" key="1">
    <source>
        <dbReference type="ARBA" id="ARBA00004123"/>
    </source>
</evidence>
<comment type="subcellular location">
    <subcellularLocation>
        <location evidence="1">Nucleus</location>
    </subcellularLocation>
</comment>
<feature type="region of interest" description="Disordered" evidence="4">
    <location>
        <begin position="220"/>
        <end position="295"/>
    </location>
</feature>
<proteinExistence type="inferred from homology"/>
<dbReference type="GO" id="GO:1902369">
    <property type="term" value="P:negative regulation of RNA catabolic process"/>
    <property type="evidence" value="ECO:0007669"/>
    <property type="project" value="TreeGrafter"/>
</dbReference>
<feature type="compositionally biased region" description="Polar residues" evidence="4">
    <location>
        <begin position="281"/>
        <end position="293"/>
    </location>
</feature>
<organism evidence="5 6">
    <name type="scientific">Chlorella vulgaris</name>
    <name type="common">Green alga</name>
    <dbReference type="NCBI Taxonomy" id="3077"/>
    <lineage>
        <taxon>Eukaryota</taxon>
        <taxon>Viridiplantae</taxon>
        <taxon>Chlorophyta</taxon>
        <taxon>core chlorophytes</taxon>
        <taxon>Trebouxiophyceae</taxon>
        <taxon>Chlorellales</taxon>
        <taxon>Chlorellaceae</taxon>
        <taxon>Chlorella clade</taxon>
        <taxon>Chlorella</taxon>
    </lineage>
</organism>
<feature type="compositionally biased region" description="Basic and acidic residues" evidence="4">
    <location>
        <begin position="119"/>
        <end position="144"/>
    </location>
</feature>
<keyword evidence="6" id="KW-1185">Reference proteome</keyword>
<feature type="region of interest" description="Disordered" evidence="4">
    <location>
        <begin position="591"/>
        <end position="632"/>
    </location>
</feature>
<protein>
    <submittedName>
        <fullName evidence="5">Uncharacterized protein</fullName>
    </submittedName>
</protein>
<keyword evidence="3" id="KW-0539">Nucleus</keyword>
<accession>A0A9D4YV33</accession>
<reference evidence="5" key="2">
    <citation type="submission" date="2020-11" db="EMBL/GenBank/DDBJ databases">
        <authorList>
            <person name="Cecchin M."/>
            <person name="Marcolungo L."/>
            <person name="Rossato M."/>
            <person name="Girolomoni L."/>
            <person name="Cosentino E."/>
            <person name="Cuine S."/>
            <person name="Li-Beisson Y."/>
            <person name="Delledonne M."/>
            <person name="Ballottari M."/>
        </authorList>
    </citation>
    <scope>NUCLEOTIDE SEQUENCE</scope>
    <source>
        <strain evidence="5">211/11P</strain>
        <tissue evidence="5">Whole cell</tissue>
    </source>
</reference>
<gene>
    <name evidence="5" type="ORF">D9Q98_006467</name>
</gene>
<feature type="region of interest" description="Disordered" evidence="4">
    <location>
        <begin position="1"/>
        <end position="20"/>
    </location>
</feature>
<evidence type="ECO:0000256" key="3">
    <source>
        <dbReference type="ARBA" id="ARBA00023242"/>
    </source>
</evidence>
<dbReference type="InterPro" id="IPR013633">
    <property type="entry name" value="NRDE-2"/>
</dbReference>
<evidence type="ECO:0000256" key="4">
    <source>
        <dbReference type="SAM" id="MobiDB-lite"/>
    </source>
</evidence>
<feature type="region of interest" description="Disordered" evidence="4">
    <location>
        <begin position="647"/>
        <end position="708"/>
    </location>
</feature>
<evidence type="ECO:0000313" key="5">
    <source>
        <dbReference type="EMBL" id="KAI3428083.1"/>
    </source>
</evidence>
<evidence type="ECO:0000313" key="6">
    <source>
        <dbReference type="Proteomes" id="UP001055712"/>
    </source>
</evidence>
<dbReference type="Proteomes" id="UP001055712">
    <property type="component" value="Unassembled WGS sequence"/>
</dbReference>
<dbReference type="InterPro" id="IPR011990">
    <property type="entry name" value="TPR-like_helical_dom_sf"/>
</dbReference>
<feature type="region of interest" description="Disordered" evidence="4">
    <location>
        <begin position="745"/>
        <end position="780"/>
    </location>
</feature>
<feature type="compositionally biased region" description="Low complexity" evidence="4">
    <location>
        <begin position="333"/>
        <end position="343"/>
    </location>
</feature>
<feature type="region of interest" description="Disordered" evidence="4">
    <location>
        <begin position="54"/>
        <end position="163"/>
    </location>
</feature>
<reference evidence="5" key="1">
    <citation type="journal article" date="2019" name="Plant J.">
        <title>Chlorella vulgaris genome assembly and annotation reveals the molecular basis for metabolic acclimation to high light conditions.</title>
        <authorList>
            <person name="Cecchin M."/>
            <person name="Marcolungo L."/>
            <person name="Rossato M."/>
            <person name="Girolomoni L."/>
            <person name="Cosentino E."/>
            <person name="Cuine S."/>
            <person name="Li-Beisson Y."/>
            <person name="Delledonne M."/>
            <person name="Ballottari M."/>
        </authorList>
    </citation>
    <scope>NUCLEOTIDE SEQUENCE</scope>
    <source>
        <strain evidence="5">211/11P</strain>
    </source>
</reference>
<dbReference type="GO" id="GO:0071013">
    <property type="term" value="C:catalytic step 2 spliceosome"/>
    <property type="evidence" value="ECO:0007669"/>
    <property type="project" value="TreeGrafter"/>
</dbReference>
<feature type="compositionally biased region" description="Low complexity" evidence="4">
    <location>
        <begin position="54"/>
        <end position="64"/>
    </location>
</feature>
<dbReference type="OrthoDB" id="515232at2759"/>
<dbReference type="InterPro" id="IPR003107">
    <property type="entry name" value="HAT"/>
</dbReference>
<sequence length="1415" mass="151344">MAEEGAGPPMPQGAGSQDWLKLSSFDATSFFAQQQLDQDLQRAAQGQRLQAAADLLLPSSSDDYSSSDEEAGRQAGDAAAARRSPSLPDGRSAEKGGDKKRKRQRQEVKDDKRRRKEKERHGKDVGKRRRESEREQQLKAERQKGAAQRASQVRAWAPAGAPSGKDAYYFDTRGDAANLAFNGLYRMDVALYRRCDPARFAAGLGTLRRWQQYGVRLPTETDGHAQRDRTTRYFAPGSLRRERNARLKRWRRSVPQQAAQDPNRGTLHPGQMLFGQGGASPPSNATQQQQPAQSRRMELPSLNFLPLVPEDSQQHALGPSRAPGQQQGVAPSAAAELAAEQAQRVQREGETNEEMLLRRTKEFNVATRERPLDVSLWLEFARFQDEVVRLAPSKRGGERGAAEKKIAVLEKALSLHPGSDELLLALLKAAEAVCDDAELGRRWKAVLARHEGSPRLWVAYLHHRRTRFSNFSAVEVAEAYDTAFAALHRAHRQRATQGAPAGVLAQLECDAAAVAVEGAQLRFAAGATEHAIATIQVLLEFNFLSPEGWPEDALEAMFEDCWRSGAALLGQPGAAGWASWIAGEPASAVTAAAAEARSTRREQREAEQKQQEQQREAGQGQGQGEGEKKDAAWSGWEELGPAFRSRFGNSLQFGAGDPVGDGGEEGAAAGSSQGPAASGGEDGAGQAEAEAEDGEEEEEQAPEEETDEQLLQRLGMHLDAALEEAATTLTPPLLDAWLASERQRQAAQWQPRRAGAAAGQGPEGSSSQEEEEEEEEAEHRTVAWREVRPYLWLFESEAARQQLLVGCLQLLGTPLPGGQPSNSPAAAAAASGADEQWQAAAMAGCHPGNTTSNGGTTSSSSGWAAQLLRQGDWGWLVFSQASSGAKQPPPGLRQQPWYQADAGCQEMLRLTLAALARGPARQASSLVQALLSVASGVCAAAAPGPPAHRSAHFSAARELAKQLLAEQRTNLTLWHAYASLEVSAGSTKAARKVYQACFATAGRPVSLAAAAAAAPLVLGAAKLELQLSGGQASASSLPAPEMAAPIHNGGSLLPFLLAPGPNAAVARAARQLAWLGSGGAVPLPAAPNAGEPAPLSPEEAVAAKRGFQDHLLALMQQQQRQLQQQLPPTAASGGGSHLSASSAALIVTAAAFEQVYGRLRGDVVAGVKAALAVYDQMLSALMPQELSLAQQGGERALPFCDSELELLHWQRCQLAADAAHYALPCAAPRAVREALLCALRLFPASAALLQLLVAHESAGHTFTQLRRELRSVHEQHPSPQVWLAMLAVEVTTHSPAAVVQATLERAVASPSGTSCPLLWRCYMRFEAYRGRLEAVRRVFLRAIGACPWSKAVWCDGLALLNGHTPPKELSEYIEIMKDKELVLRTDVFEVVLAELESGAGGAASGDAPEGALQAS</sequence>
<dbReference type="Gene3D" id="1.25.40.10">
    <property type="entry name" value="Tetratricopeptide repeat domain"/>
    <property type="match status" value="1"/>
</dbReference>
<dbReference type="GO" id="GO:0006396">
    <property type="term" value="P:RNA processing"/>
    <property type="evidence" value="ECO:0007669"/>
    <property type="project" value="InterPro"/>
</dbReference>
<comment type="similarity">
    <text evidence="2">Belongs to the NRDE2 family.</text>
</comment>
<comment type="caution">
    <text evidence="5">The sequence shown here is derived from an EMBL/GenBank/DDBJ whole genome shotgun (WGS) entry which is preliminary data.</text>
</comment>
<dbReference type="GO" id="GO:0031048">
    <property type="term" value="P:regulatory ncRNA-mediated heterochromatin formation"/>
    <property type="evidence" value="ECO:0007669"/>
    <property type="project" value="TreeGrafter"/>
</dbReference>
<dbReference type="PANTHER" id="PTHR13471">
    <property type="entry name" value="TETRATRICOPEPTIDE-LIKE HELICAL"/>
    <property type="match status" value="1"/>
</dbReference>
<feature type="compositionally biased region" description="Low complexity" evidence="4">
    <location>
        <begin position="73"/>
        <end position="82"/>
    </location>
</feature>
<feature type="compositionally biased region" description="Basic and acidic residues" evidence="4">
    <location>
        <begin position="220"/>
        <end position="231"/>
    </location>
</feature>
<feature type="compositionally biased region" description="Low complexity" evidence="4">
    <location>
        <begin position="745"/>
        <end position="767"/>
    </location>
</feature>
<dbReference type="EMBL" id="SIDB01000009">
    <property type="protein sequence ID" value="KAI3428083.1"/>
    <property type="molecule type" value="Genomic_DNA"/>
</dbReference>
<dbReference type="SMART" id="SM00386">
    <property type="entry name" value="HAT"/>
    <property type="match status" value="6"/>
</dbReference>
<name>A0A9D4YV33_CHLVU</name>
<dbReference type="PANTHER" id="PTHR13471:SF0">
    <property type="entry name" value="NUCLEAR EXOSOME REGULATOR NRDE2"/>
    <property type="match status" value="1"/>
</dbReference>
<dbReference type="Pfam" id="PF08424">
    <property type="entry name" value="NRDE-2"/>
    <property type="match status" value="2"/>
</dbReference>
<feature type="compositionally biased region" description="Basic and acidic residues" evidence="4">
    <location>
        <begin position="597"/>
        <end position="615"/>
    </location>
</feature>